<dbReference type="Proteomes" id="UP000236434">
    <property type="component" value="Unassembled WGS sequence"/>
</dbReference>
<feature type="compositionally biased region" description="Low complexity" evidence="1">
    <location>
        <begin position="36"/>
        <end position="48"/>
    </location>
</feature>
<name>A0A2K1P5P6_9BACT</name>
<feature type="compositionally biased region" description="Low complexity" evidence="1">
    <location>
        <begin position="71"/>
        <end position="80"/>
    </location>
</feature>
<comment type="caution">
    <text evidence="2">The sequence shown here is derived from an EMBL/GenBank/DDBJ whole genome shotgun (WGS) entry which is preliminary data.</text>
</comment>
<dbReference type="RefSeq" id="WP_103066236.1">
    <property type="nucleotide sequence ID" value="NZ_AZRL01000003.1"/>
</dbReference>
<evidence type="ECO:0008006" key="4">
    <source>
        <dbReference type="Google" id="ProtNLM"/>
    </source>
</evidence>
<proteinExistence type="predicted"/>
<organism evidence="2 3">
    <name type="scientific">Petrotoga olearia DSM 13574</name>
    <dbReference type="NCBI Taxonomy" id="1122955"/>
    <lineage>
        <taxon>Bacteria</taxon>
        <taxon>Thermotogati</taxon>
        <taxon>Thermotogota</taxon>
        <taxon>Thermotogae</taxon>
        <taxon>Petrotogales</taxon>
        <taxon>Petrotogaceae</taxon>
        <taxon>Petrotoga</taxon>
    </lineage>
</organism>
<dbReference type="InterPro" id="IPR029039">
    <property type="entry name" value="Flavoprotein-like_sf"/>
</dbReference>
<accession>A0A2K1P5P6</accession>
<evidence type="ECO:0000313" key="2">
    <source>
        <dbReference type="EMBL" id="PNR98118.1"/>
    </source>
</evidence>
<protein>
    <recommendedName>
        <fullName evidence="4">Flavodoxin-like domain-containing protein</fullName>
    </recommendedName>
</protein>
<dbReference type="PROSITE" id="PS51257">
    <property type="entry name" value="PROKAR_LIPOPROTEIN"/>
    <property type="match status" value="1"/>
</dbReference>
<gene>
    <name evidence="2" type="ORF">X929_01170</name>
</gene>
<feature type="region of interest" description="Disordered" evidence="1">
    <location>
        <begin position="36"/>
        <end position="83"/>
    </location>
</feature>
<dbReference type="EMBL" id="AZRL01000003">
    <property type="protein sequence ID" value="PNR98118.1"/>
    <property type="molecule type" value="Genomic_DNA"/>
</dbReference>
<dbReference type="SUPFAM" id="SSF52218">
    <property type="entry name" value="Flavoproteins"/>
    <property type="match status" value="1"/>
</dbReference>
<sequence length="138" mass="15140">MSKKIPSISRSIRKSILVFTFIFMMAFLFTACASNSSQKNDSSSSVQNISEQTNILKESSSSSETANIDNESQSSSSSESIKTDKENKILIAYFSHTGNTKTIANMIHDSTGGDLFHLACLKKPWGFSGNLNREGEKI</sequence>
<reference evidence="2 3" key="1">
    <citation type="submission" date="2013-12" db="EMBL/GenBank/DDBJ databases">
        <title>Comparative genomics of Petrotoga isolates.</title>
        <authorList>
            <person name="Nesbo C.L."/>
            <person name="Charchuk R."/>
            <person name="Chow K."/>
        </authorList>
    </citation>
    <scope>NUCLEOTIDE SEQUENCE [LARGE SCALE GENOMIC DNA]</scope>
    <source>
        <strain evidence="2 3">DSM 13574</strain>
    </source>
</reference>
<evidence type="ECO:0000313" key="3">
    <source>
        <dbReference type="Proteomes" id="UP000236434"/>
    </source>
</evidence>
<evidence type="ECO:0000256" key="1">
    <source>
        <dbReference type="SAM" id="MobiDB-lite"/>
    </source>
</evidence>
<dbReference type="AlphaFoldDB" id="A0A2K1P5P6"/>
<feature type="compositionally biased region" description="Polar residues" evidence="1">
    <location>
        <begin position="49"/>
        <end position="70"/>
    </location>
</feature>
<dbReference type="Gene3D" id="3.40.50.360">
    <property type="match status" value="1"/>
</dbReference>